<comment type="caution">
    <text evidence="1">The sequence shown here is derived from an EMBL/GenBank/DDBJ whole genome shotgun (WGS) entry which is preliminary data.</text>
</comment>
<name>A0A439CXR4_9PEZI</name>
<dbReference type="STRING" id="363999.A0A439CXR4"/>
<dbReference type="Proteomes" id="UP000286045">
    <property type="component" value="Unassembled WGS sequence"/>
</dbReference>
<dbReference type="EMBL" id="RYZI01000303">
    <property type="protein sequence ID" value="RWA06837.1"/>
    <property type="molecule type" value="Genomic_DNA"/>
</dbReference>
<proteinExistence type="predicted"/>
<reference evidence="1 2" key="1">
    <citation type="submission" date="2018-12" db="EMBL/GenBank/DDBJ databases">
        <title>Draft genome sequence of Xylaria grammica IHI A82.</title>
        <authorList>
            <person name="Buettner E."/>
            <person name="Kellner H."/>
        </authorList>
    </citation>
    <scope>NUCLEOTIDE SEQUENCE [LARGE SCALE GENOMIC DNA]</scope>
    <source>
        <strain evidence="1 2">IHI A82</strain>
    </source>
</reference>
<sequence>MAFNMDFRTIELENLWTEASTQLNGFVKTIKLTIRTFSLLGADGEAYFGRRAARTNVKVRRLLLKKATEFIADVSNPNRIYLGNAEDIEHETHGVINQPLGARLRVLRPGYGGQMNNNSANHVGMWINSINKPLDHHMMFNAGQHPTMKNLAEVWIDLESGREPML</sequence>
<dbReference type="AlphaFoldDB" id="A0A439CXR4"/>
<accession>A0A439CXR4</accession>
<evidence type="ECO:0000313" key="2">
    <source>
        <dbReference type="Proteomes" id="UP000286045"/>
    </source>
</evidence>
<gene>
    <name evidence="1" type="ORF">EKO27_g8264</name>
</gene>
<evidence type="ECO:0000313" key="1">
    <source>
        <dbReference type="EMBL" id="RWA06837.1"/>
    </source>
</evidence>
<organism evidence="1 2">
    <name type="scientific">Xylaria grammica</name>
    <dbReference type="NCBI Taxonomy" id="363999"/>
    <lineage>
        <taxon>Eukaryota</taxon>
        <taxon>Fungi</taxon>
        <taxon>Dikarya</taxon>
        <taxon>Ascomycota</taxon>
        <taxon>Pezizomycotina</taxon>
        <taxon>Sordariomycetes</taxon>
        <taxon>Xylariomycetidae</taxon>
        <taxon>Xylariales</taxon>
        <taxon>Xylariaceae</taxon>
        <taxon>Xylaria</taxon>
    </lineage>
</organism>
<keyword evidence="2" id="KW-1185">Reference proteome</keyword>
<protein>
    <submittedName>
        <fullName evidence="1">Uncharacterized protein</fullName>
    </submittedName>
</protein>